<dbReference type="GO" id="GO:0103016">
    <property type="term" value="F:tRNA-uridine 2-sulfurtransferase activity"/>
    <property type="evidence" value="ECO:0007669"/>
    <property type="project" value="UniProtKB-EC"/>
</dbReference>
<evidence type="ECO:0000256" key="9">
    <source>
        <dbReference type="HAMAP-Rule" id="MF_00144"/>
    </source>
</evidence>
<feature type="binding site" evidence="9">
    <location>
        <begin position="8"/>
        <end position="15"/>
    </location>
    <ligand>
        <name>ATP</name>
        <dbReference type="ChEBI" id="CHEBI:30616"/>
    </ligand>
</feature>
<keyword evidence="4 9" id="KW-0547">Nucleotide-binding</keyword>
<dbReference type="Gene3D" id="3.40.50.620">
    <property type="entry name" value="HUPs"/>
    <property type="match status" value="1"/>
</dbReference>
<keyword evidence="6 9" id="KW-0694">RNA-binding</keyword>
<accession>A0A9X3F7D9</accession>
<protein>
    <recommendedName>
        <fullName evidence="9">tRNA-specific 2-thiouridylase MnmA</fullName>
        <ecNumber evidence="9">2.8.1.13</ecNumber>
    </recommendedName>
</protein>
<dbReference type="CDD" id="cd01998">
    <property type="entry name" value="MnmA_TRMU-like"/>
    <property type="match status" value="1"/>
</dbReference>
<dbReference type="GO" id="GO:0005737">
    <property type="term" value="C:cytoplasm"/>
    <property type="evidence" value="ECO:0007669"/>
    <property type="project" value="UniProtKB-SubCell"/>
</dbReference>
<evidence type="ECO:0000256" key="5">
    <source>
        <dbReference type="ARBA" id="ARBA00022840"/>
    </source>
</evidence>
<dbReference type="GO" id="GO:0000049">
    <property type="term" value="F:tRNA binding"/>
    <property type="evidence" value="ECO:0007669"/>
    <property type="project" value="UniProtKB-KW"/>
</dbReference>
<reference evidence="12" key="1">
    <citation type="submission" date="2022-11" db="EMBL/GenBank/DDBJ databases">
        <title>Marilongibacter aestuarii gen. nov., sp. nov., isolated from tidal flat sediment.</title>
        <authorList>
            <person name="Jiayan W."/>
        </authorList>
    </citation>
    <scope>NUCLEOTIDE SEQUENCE</scope>
    <source>
        <strain evidence="12">Z1-6</strain>
    </source>
</reference>
<feature type="active site" description="Nucleophile" evidence="9">
    <location>
        <position position="94"/>
    </location>
</feature>
<dbReference type="Gene3D" id="2.40.30.10">
    <property type="entry name" value="Translation factors"/>
    <property type="match status" value="1"/>
</dbReference>
<keyword evidence="9" id="KW-0963">Cytoplasm</keyword>
<evidence type="ECO:0000313" key="13">
    <source>
        <dbReference type="Proteomes" id="UP001145087"/>
    </source>
</evidence>
<dbReference type="PANTHER" id="PTHR11933">
    <property type="entry name" value="TRNA 5-METHYLAMINOMETHYL-2-THIOURIDYLATE -METHYLTRANSFERASE"/>
    <property type="match status" value="1"/>
</dbReference>
<dbReference type="InterPro" id="IPR046884">
    <property type="entry name" value="MnmA-like_central"/>
</dbReference>
<keyword evidence="13" id="KW-1185">Reference proteome</keyword>
<feature type="domain" description="tRNA-specific 2-thiouridylase MnmA-like C-terminal" evidence="10">
    <location>
        <begin position="271"/>
        <end position="345"/>
    </location>
</feature>
<dbReference type="InterPro" id="IPR023382">
    <property type="entry name" value="MnmA-like_central_sf"/>
</dbReference>
<feature type="active site" description="Cysteine persulfide intermediate" evidence="9">
    <location>
        <position position="191"/>
    </location>
</feature>
<comment type="similarity">
    <text evidence="9">Belongs to the MnmA/TRMU family.</text>
</comment>
<dbReference type="FunFam" id="2.30.30.280:FF:000001">
    <property type="entry name" value="tRNA-specific 2-thiouridylase MnmA"/>
    <property type="match status" value="1"/>
</dbReference>
<feature type="site" description="Interaction with tRNA" evidence="9">
    <location>
        <position position="119"/>
    </location>
</feature>
<comment type="caution">
    <text evidence="12">The sequence shown here is derived from an EMBL/GenBank/DDBJ whole genome shotgun (WGS) entry which is preliminary data.</text>
</comment>
<dbReference type="InterPro" id="IPR014729">
    <property type="entry name" value="Rossmann-like_a/b/a_fold"/>
</dbReference>
<dbReference type="HAMAP" id="MF_00144">
    <property type="entry name" value="tRNA_thiouridyl_MnmA"/>
    <property type="match status" value="1"/>
</dbReference>
<keyword evidence="3 9" id="KW-0819">tRNA processing</keyword>
<comment type="catalytic activity">
    <reaction evidence="8 9">
        <text>S-sulfanyl-L-cysteinyl-[protein] + uridine(34) in tRNA + AH2 + ATP = 2-thiouridine(34) in tRNA + L-cysteinyl-[protein] + A + AMP + diphosphate + H(+)</text>
        <dbReference type="Rhea" id="RHEA:47032"/>
        <dbReference type="Rhea" id="RHEA-COMP:10131"/>
        <dbReference type="Rhea" id="RHEA-COMP:11726"/>
        <dbReference type="Rhea" id="RHEA-COMP:11727"/>
        <dbReference type="Rhea" id="RHEA-COMP:11728"/>
        <dbReference type="ChEBI" id="CHEBI:13193"/>
        <dbReference type="ChEBI" id="CHEBI:15378"/>
        <dbReference type="ChEBI" id="CHEBI:17499"/>
        <dbReference type="ChEBI" id="CHEBI:29950"/>
        <dbReference type="ChEBI" id="CHEBI:30616"/>
        <dbReference type="ChEBI" id="CHEBI:33019"/>
        <dbReference type="ChEBI" id="CHEBI:61963"/>
        <dbReference type="ChEBI" id="CHEBI:65315"/>
        <dbReference type="ChEBI" id="CHEBI:87170"/>
        <dbReference type="ChEBI" id="CHEBI:456215"/>
        <dbReference type="EC" id="2.8.1.13"/>
    </reaction>
</comment>
<dbReference type="RefSeq" id="WP_343334207.1">
    <property type="nucleotide sequence ID" value="NZ_JAPOHD010000029.1"/>
</dbReference>
<feature type="region of interest" description="Interaction with tRNA" evidence="9">
    <location>
        <begin position="140"/>
        <end position="142"/>
    </location>
</feature>
<evidence type="ECO:0000256" key="2">
    <source>
        <dbReference type="ARBA" id="ARBA00022679"/>
    </source>
</evidence>
<dbReference type="Pfam" id="PF20259">
    <property type="entry name" value="tRNA_Me_trans_M"/>
    <property type="match status" value="1"/>
</dbReference>
<keyword evidence="7 9" id="KW-1015">Disulfide bond</keyword>
<name>A0A9X3F7D9_9BACT</name>
<evidence type="ECO:0000256" key="3">
    <source>
        <dbReference type="ARBA" id="ARBA00022694"/>
    </source>
</evidence>
<comment type="caution">
    <text evidence="9">Lacks conserved residue(s) required for the propagation of feature annotation.</text>
</comment>
<dbReference type="NCBIfam" id="NF001138">
    <property type="entry name" value="PRK00143.1"/>
    <property type="match status" value="1"/>
</dbReference>
<feature type="domain" description="tRNA-specific 2-thiouridylase MnmA-like central" evidence="11">
    <location>
        <begin position="200"/>
        <end position="262"/>
    </location>
</feature>
<dbReference type="AlphaFoldDB" id="A0A9X3F7D9"/>
<dbReference type="GO" id="GO:0005524">
    <property type="term" value="F:ATP binding"/>
    <property type="evidence" value="ECO:0007669"/>
    <property type="project" value="UniProtKB-KW"/>
</dbReference>
<evidence type="ECO:0000256" key="7">
    <source>
        <dbReference type="ARBA" id="ARBA00023157"/>
    </source>
</evidence>
<dbReference type="PANTHER" id="PTHR11933:SF5">
    <property type="entry name" value="MITOCHONDRIAL TRNA-SPECIFIC 2-THIOURIDYLASE 1"/>
    <property type="match status" value="1"/>
</dbReference>
<sequence>MNNRVLLGMSGGIDSSVSAMVLQDQGYEVIGITFLFSGTDEQNHHFLDDAKQLALHLKIKHISVDLRNEFEKVVIRYFVDEYLKGHTPFPCAYCNPILKFRYLNEYAEKENCGFIATGHYVKTGFYNGKKYLFQGADPEKDQSFFLWGLERKIIDKLVFPLGEYQKTDIRKLAGERGFISLSNKKDSLGICFIEGNDYRQFLEKEDIKSQPGNFVDQNGVVLGQHSGITNYTIGQRRGLGINLNFPLFVAEIRPDYNEIVLAKYDDLYRSKIIIKNHYILDKEIVNSGIDLIVKVRYRLQETPCRLNILNETRAEVELLKPEAMIAPGQTAVFYDQERLVGGGFIESAE</sequence>
<feature type="site" description="Interaction with tRNA" evidence="9">
    <location>
        <position position="329"/>
    </location>
</feature>
<feature type="region of interest" description="Interaction with tRNA" evidence="9">
    <location>
        <begin position="296"/>
        <end position="297"/>
    </location>
</feature>
<dbReference type="EC" id="2.8.1.13" evidence="9"/>
<gene>
    <name evidence="9 12" type="primary">mnmA</name>
    <name evidence="12" type="ORF">OU798_16105</name>
</gene>
<feature type="disulfide bond" description="Alternate" evidence="9">
    <location>
        <begin position="94"/>
        <end position="191"/>
    </location>
</feature>
<evidence type="ECO:0000259" key="11">
    <source>
        <dbReference type="Pfam" id="PF20259"/>
    </source>
</evidence>
<evidence type="ECO:0000256" key="4">
    <source>
        <dbReference type="ARBA" id="ARBA00022741"/>
    </source>
</evidence>
<dbReference type="SUPFAM" id="SSF52402">
    <property type="entry name" value="Adenine nucleotide alpha hydrolases-like"/>
    <property type="match status" value="1"/>
</dbReference>
<feature type="binding site" evidence="9">
    <location>
        <position position="34"/>
    </location>
    <ligand>
        <name>ATP</name>
        <dbReference type="ChEBI" id="CHEBI:30616"/>
    </ligand>
</feature>
<dbReference type="InterPro" id="IPR004506">
    <property type="entry name" value="MnmA-like"/>
</dbReference>
<dbReference type="EMBL" id="JAPOHD010000029">
    <property type="protein sequence ID" value="MCY1721878.1"/>
    <property type="molecule type" value="Genomic_DNA"/>
</dbReference>
<evidence type="ECO:0000256" key="6">
    <source>
        <dbReference type="ARBA" id="ARBA00022884"/>
    </source>
</evidence>
<dbReference type="InterPro" id="IPR046885">
    <property type="entry name" value="MnmA-like_C"/>
</dbReference>
<dbReference type="Pfam" id="PF03054">
    <property type="entry name" value="tRNA_Me_trans"/>
    <property type="match status" value="1"/>
</dbReference>
<dbReference type="NCBIfam" id="TIGR00420">
    <property type="entry name" value="trmU"/>
    <property type="match status" value="1"/>
</dbReference>
<dbReference type="GO" id="GO:0002143">
    <property type="term" value="P:tRNA wobble position uridine thiolation"/>
    <property type="evidence" value="ECO:0007669"/>
    <property type="project" value="TreeGrafter"/>
</dbReference>
<evidence type="ECO:0000313" key="12">
    <source>
        <dbReference type="EMBL" id="MCY1721878.1"/>
    </source>
</evidence>
<comment type="subcellular location">
    <subcellularLocation>
        <location evidence="9">Cytoplasm</location>
    </subcellularLocation>
</comment>
<evidence type="ECO:0000259" key="10">
    <source>
        <dbReference type="Pfam" id="PF20258"/>
    </source>
</evidence>
<keyword evidence="1 9" id="KW-0820">tRNA-binding</keyword>
<evidence type="ECO:0000256" key="1">
    <source>
        <dbReference type="ARBA" id="ARBA00022555"/>
    </source>
</evidence>
<dbReference type="Proteomes" id="UP001145087">
    <property type="component" value="Unassembled WGS sequence"/>
</dbReference>
<comment type="function">
    <text evidence="9">Catalyzes the 2-thiolation of uridine at the wobble position (U34) of tRNA, leading to the formation of s(2)U34.</text>
</comment>
<organism evidence="12 13">
    <name type="scientific">Draconibacterium aestuarii</name>
    <dbReference type="NCBI Taxonomy" id="2998507"/>
    <lineage>
        <taxon>Bacteria</taxon>
        <taxon>Pseudomonadati</taxon>
        <taxon>Bacteroidota</taxon>
        <taxon>Bacteroidia</taxon>
        <taxon>Marinilabiliales</taxon>
        <taxon>Prolixibacteraceae</taxon>
        <taxon>Draconibacterium</taxon>
    </lineage>
</organism>
<feature type="binding site" evidence="9">
    <location>
        <position position="118"/>
    </location>
    <ligand>
        <name>ATP</name>
        <dbReference type="ChEBI" id="CHEBI:30616"/>
    </ligand>
</feature>
<evidence type="ECO:0000256" key="8">
    <source>
        <dbReference type="ARBA" id="ARBA00051542"/>
    </source>
</evidence>
<proteinExistence type="inferred from homology"/>
<keyword evidence="5 9" id="KW-0067">ATP-binding</keyword>
<dbReference type="Gene3D" id="2.30.30.280">
    <property type="entry name" value="Adenine nucleotide alpha hydrolases-like domains"/>
    <property type="match status" value="1"/>
</dbReference>
<dbReference type="Pfam" id="PF20258">
    <property type="entry name" value="tRNA_Me_trans_C"/>
    <property type="match status" value="1"/>
</dbReference>
<keyword evidence="2 9" id="KW-0808">Transferase</keyword>